<dbReference type="InterPro" id="IPR002213">
    <property type="entry name" value="UDP_glucos_trans"/>
</dbReference>
<evidence type="ECO:0000256" key="1">
    <source>
        <dbReference type="ARBA" id="ARBA00009995"/>
    </source>
</evidence>
<organism evidence="6 7">
    <name type="scientific">Cinnamomum micranthum f. kanehirae</name>
    <dbReference type="NCBI Taxonomy" id="337451"/>
    <lineage>
        <taxon>Eukaryota</taxon>
        <taxon>Viridiplantae</taxon>
        <taxon>Streptophyta</taxon>
        <taxon>Embryophyta</taxon>
        <taxon>Tracheophyta</taxon>
        <taxon>Spermatophyta</taxon>
        <taxon>Magnoliopsida</taxon>
        <taxon>Magnoliidae</taxon>
        <taxon>Laurales</taxon>
        <taxon>Lauraceae</taxon>
        <taxon>Cinnamomum</taxon>
    </lineage>
</organism>
<dbReference type="Pfam" id="PF00201">
    <property type="entry name" value="UDPGT"/>
    <property type="match status" value="1"/>
</dbReference>
<evidence type="ECO:0000256" key="5">
    <source>
        <dbReference type="RuleBase" id="RU362057"/>
    </source>
</evidence>
<dbReference type="Gene3D" id="3.40.50.2000">
    <property type="entry name" value="Glycogen Phosphorylase B"/>
    <property type="match status" value="2"/>
</dbReference>
<sequence>MASEQELRKTKANSEHVLLLPFMAQGHLIPTLALAKILDQRTPHTITILNTPLNIQRLRSSLPPNTTIQLSKLPFNPTDHGLPPSSENTDSLPPHLILPFIRASESFQPHLHRLLSSLCSAGCRPLCIISDEFMSWSVDSAREFGIFHSVFNTGGAYGSAIFFSVWTHLPYKNNTTIHTAQDDEDEEFPLPDFPETTLRRSQLSESPRSVEEDDPWAVLFRKHLSFIERSDGMILNTVEELETKGMRHLRSKNRWGRVWAIGPLIRPPSPLPIVETNCIEWLNQHPPASVVYISFGSQNTINLSQMMEMGKGLEASGKPFIWVIRPPTGFDLNDEFRAEEWLPEGLEERIAARKQGVLVKKWAPQMEILGHESTGAFLSHCGWNSVLESLSCGVPIIGWPMGAEQPFNSKLLEEELGVGVEMARWSKAEIRADEVARVVGVVMDGVSEKGGEMRRKAKQIAEVIRGALVEEEGRKGSSIRAIEDFIQTALSNRRIDGCFKTH</sequence>
<dbReference type="EC" id="2.4.1.-" evidence="5"/>
<dbReference type="AlphaFoldDB" id="A0A443P692"/>
<proteinExistence type="inferred from homology"/>
<dbReference type="CDD" id="cd03784">
    <property type="entry name" value="GT1_Gtf-like"/>
    <property type="match status" value="1"/>
</dbReference>
<evidence type="ECO:0000256" key="3">
    <source>
        <dbReference type="ARBA" id="ARBA00022679"/>
    </source>
</evidence>
<evidence type="ECO:0000313" key="6">
    <source>
        <dbReference type="EMBL" id="RWR86271.1"/>
    </source>
</evidence>
<protein>
    <recommendedName>
        <fullName evidence="5">Glycosyltransferase</fullName>
        <ecNumber evidence="5">2.4.1.-</ecNumber>
    </recommendedName>
</protein>
<name>A0A443P692_9MAGN</name>
<dbReference type="EMBL" id="QPKB01000006">
    <property type="protein sequence ID" value="RWR86271.1"/>
    <property type="molecule type" value="Genomic_DNA"/>
</dbReference>
<dbReference type="FunFam" id="3.40.50.2000:FF:000103">
    <property type="entry name" value="Glycosyltransferase"/>
    <property type="match status" value="1"/>
</dbReference>
<dbReference type="Proteomes" id="UP000283530">
    <property type="component" value="Unassembled WGS sequence"/>
</dbReference>
<comment type="similarity">
    <text evidence="1 4">Belongs to the UDP-glycosyltransferase family.</text>
</comment>
<evidence type="ECO:0000256" key="2">
    <source>
        <dbReference type="ARBA" id="ARBA00022676"/>
    </source>
</evidence>
<keyword evidence="3 4" id="KW-0808">Transferase</keyword>
<dbReference type="PANTHER" id="PTHR48047:SF61">
    <property type="entry name" value="OS04G0273600 PROTEIN"/>
    <property type="match status" value="1"/>
</dbReference>
<gene>
    <name evidence="6" type="ORF">CKAN_01516100</name>
</gene>
<dbReference type="InterPro" id="IPR035595">
    <property type="entry name" value="UDP_glycos_trans_CS"/>
</dbReference>
<reference evidence="6 7" key="1">
    <citation type="journal article" date="2019" name="Nat. Plants">
        <title>Stout camphor tree genome fills gaps in understanding of flowering plant genome evolution.</title>
        <authorList>
            <person name="Chaw S.M."/>
            <person name="Liu Y.C."/>
            <person name="Wu Y.W."/>
            <person name="Wang H.Y."/>
            <person name="Lin C.I."/>
            <person name="Wu C.S."/>
            <person name="Ke H.M."/>
            <person name="Chang L.Y."/>
            <person name="Hsu C.Y."/>
            <person name="Yang H.T."/>
            <person name="Sudianto E."/>
            <person name="Hsu M.H."/>
            <person name="Wu K.P."/>
            <person name="Wang L.N."/>
            <person name="Leebens-Mack J.H."/>
            <person name="Tsai I.J."/>
        </authorList>
    </citation>
    <scope>NUCLEOTIDE SEQUENCE [LARGE SCALE GENOMIC DNA]</scope>
    <source>
        <strain evidence="7">cv. Chaw 1501</strain>
        <tissue evidence="6">Young leaves</tissue>
    </source>
</reference>
<keyword evidence="7" id="KW-1185">Reference proteome</keyword>
<dbReference type="PANTHER" id="PTHR48047">
    <property type="entry name" value="GLYCOSYLTRANSFERASE"/>
    <property type="match status" value="1"/>
</dbReference>
<dbReference type="OrthoDB" id="5835829at2759"/>
<dbReference type="FunFam" id="3.40.50.2000:FF:000064">
    <property type="entry name" value="Glycosyltransferase"/>
    <property type="match status" value="1"/>
</dbReference>
<dbReference type="SUPFAM" id="SSF53756">
    <property type="entry name" value="UDP-Glycosyltransferase/glycogen phosphorylase"/>
    <property type="match status" value="1"/>
</dbReference>
<keyword evidence="2 4" id="KW-0328">Glycosyltransferase</keyword>
<evidence type="ECO:0000313" key="7">
    <source>
        <dbReference type="Proteomes" id="UP000283530"/>
    </source>
</evidence>
<dbReference type="PROSITE" id="PS00375">
    <property type="entry name" value="UDPGT"/>
    <property type="match status" value="1"/>
</dbReference>
<evidence type="ECO:0000256" key="4">
    <source>
        <dbReference type="RuleBase" id="RU003718"/>
    </source>
</evidence>
<comment type="caution">
    <text evidence="6">The sequence shown here is derived from an EMBL/GenBank/DDBJ whole genome shotgun (WGS) entry which is preliminary data.</text>
</comment>
<dbReference type="GO" id="GO:0035251">
    <property type="term" value="F:UDP-glucosyltransferase activity"/>
    <property type="evidence" value="ECO:0007669"/>
    <property type="project" value="TreeGrafter"/>
</dbReference>
<accession>A0A443P692</accession>